<dbReference type="Proteomes" id="UP000185904">
    <property type="component" value="Unassembled WGS sequence"/>
</dbReference>
<evidence type="ECO:0008006" key="4">
    <source>
        <dbReference type="Google" id="ProtNLM"/>
    </source>
</evidence>
<sequence>MAEDKKKFDLVPRGAYGSDLVGNTLLIGLRALDPLLQRHLLLHSPLPLLASRLGLSSSAAAAAAALHAPVAGGPVLAATGLTPYQTVIWAMSIGAAAKHIFWKVATAQEPVYPGAAVAISVFNTVFNSLNTLLYDASAENPVYFAPWSVYVGTALFAGGLLSETVSEVQRHNFKRDPANKGKVYTAGLFSVVRHVSYLGYSMWRAGYALASGGPVWGVVVGGWFLWDFGARAIPILDEYMANKYGEQWAKVKREVPYALIPGVW</sequence>
<keyword evidence="3" id="KW-1185">Reference proteome</keyword>
<dbReference type="Gene3D" id="1.20.120.1630">
    <property type="match status" value="1"/>
</dbReference>
<dbReference type="EMBL" id="LVCJ01000021">
    <property type="protein sequence ID" value="OAL36544.1"/>
    <property type="molecule type" value="Genomic_DNA"/>
</dbReference>
<dbReference type="OrthoDB" id="67965at2759"/>
<evidence type="ECO:0000256" key="1">
    <source>
        <dbReference type="SAM" id="Phobius"/>
    </source>
</evidence>
<keyword evidence="1" id="KW-0472">Membrane</keyword>
<evidence type="ECO:0000313" key="2">
    <source>
        <dbReference type="EMBL" id="OAL36544.1"/>
    </source>
</evidence>
<dbReference type="RefSeq" id="XP_022501556.1">
    <property type="nucleotide sequence ID" value="XM_022642459.1"/>
</dbReference>
<comment type="caution">
    <text evidence="2">The sequence shown here is derived from an EMBL/GenBank/DDBJ whole genome shotgun (WGS) entry which is preliminary data.</text>
</comment>
<dbReference type="AlphaFoldDB" id="A0A178D5B5"/>
<organism evidence="2 3">
    <name type="scientific">Fonsecaea nubica</name>
    <dbReference type="NCBI Taxonomy" id="856822"/>
    <lineage>
        <taxon>Eukaryota</taxon>
        <taxon>Fungi</taxon>
        <taxon>Dikarya</taxon>
        <taxon>Ascomycota</taxon>
        <taxon>Pezizomycotina</taxon>
        <taxon>Eurotiomycetes</taxon>
        <taxon>Chaetothyriomycetidae</taxon>
        <taxon>Chaetothyriales</taxon>
        <taxon>Herpotrichiellaceae</taxon>
        <taxon>Fonsecaea</taxon>
    </lineage>
</organism>
<name>A0A178D5B5_9EURO</name>
<dbReference type="Pfam" id="PF06966">
    <property type="entry name" value="DUF1295"/>
    <property type="match status" value="1"/>
</dbReference>
<evidence type="ECO:0000313" key="3">
    <source>
        <dbReference type="Proteomes" id="UP000185904"/>
    </source>
</evidence>
<dbReference type="GeneID" id="34587581"/>
<feature type="transmembrane region" description="Helical" evidence="1">
    <location>
        <begin position="206"/>
        <end position="226"/>
    </location>
</feature>
<dbReference type="InterPro" id="IPR010721">
    <property type="entry name" value="UstE-like"/>
</dbReference>
<keyword evidence="1" id="KW-0812">Transmembrane</keyword>
<accession>A0A178D5B5</accession>
<proteinExistence type="predicted"/>
<gene>
    <name evidence="2" type="ORF">AYO20_04160</name>
</gene>
<reference evidence="2 3" key="1">
    <citation type="submission" date="2016-03" db="EMBL/GenBank/DDBJ databases">
        <title>The draft genome sequence of Fonsecaea nubica causative agent of cutaneous subcutaneous infection in human host.</title>
        <authorList>
            <person name="Costa F."/>
            <person name="Sybren D.H."/>
            <person name="Raittz R.T."/>
            <person name="Weiss V.A."/>
            <person name="Leao A.C."/>
            <person name="Gomes R."/>
            <person name="De Souza E.M."/>
            <person name="Pedrosa F.O."/>
            <person name="Steffens M.B."/>
            <person name="Bombassaro A."/>
            <person name="Tadra-Sfeir M.Z."/>
            <person name="Moreno L.F."/>
            <person name="Najafzadeh M.J."/>
            <person name="Felipe M.S."/>
            <person name="Teixeira M."/>
            <person name="Sun J."/>
            <person name="Xi L."/>
            <person name="Castro M.A."/>
            <person name="Vicente V.A."/>
        </authorList>
    </citation>
    <scope>NUCLEOTIDE SEQUENCE [LARGE SCALE GENOMIC DNA]</scope>
    <source>
        <strain evidence="2 3">CBS 269.64</strain>
    </source>
</reference>
<feature type="transmembrane region" description="Helical" evidence="1">
    <location>
        <begin position="141"/>
        <end position="162"/>
    </location>
</feature>
<keyword evidence="1" id="KW-1133">Transmembrane helix</keyword>
<dbReference type="PANTHER" id="PTHR32251:SF15">
    <property type="entry name" value="3-OXO-5-ALPHA-STEROID 4-DEHYDROGENASE (DUF1295)"/>
    <property type="match status" value="1"/>
</dbReference>
<dbReference type="PANTHER" id="PTHR32251">
    <property type="entry name" value="3-OXO-5-ALPHA-STEROID 4-DEHYDROGENASE"/>
    <property type="match status" value="1"/>
</dbReference>
<protein>
    <recommendedName>
        <fullName evidence="4">Steroid 5-alpha reductase C-terminal domain-containing protein</fullName>
    </recommendedName>
</protein>
<dbReference type="GO" id="GO:0016020">
    <property type="term" value="C:membrane"/>
    <property type="evidence" value="ECO:0007669"/>
    <property type="project" value="TreeGrafter"/>
</dbReference>
<feature type="transmembrane region" description="Helical" evidence="1">
    <location>
        <begin position="111"/>
        <end position="129"/>
    </location>
</feature>